<proteinExistence type="predicted"/>
<dbReference type="InterPro" id="IPR011050">
    <property type="entry name" value="Pectin_lyase_fold/virulence"/>
</dbReference>
<dbReference type="PROSITE" id="PS51208">
    <property type="entry name" value="AUTOTRANSPORTER"/>
    <property type="match status" value="1"/>
</dbReference>
<keyword evidence="1" id="KW-0732">Signal</keyword>
<dbReference type="CDD" id="cd01343">
    <property type="entry name" value="PL1_Passenger_AT"/>
    <property type="match status" value="1"/>
</dbReference>
<feature type="domain" description="Autotransporter" evidence="2">
    <location>
        <begin position="465"/>
        <end position="733"/>
    </location>
</feature>
<name>A0ABR7AUX0_9PSED</name>
<dbReference type="InterPro" id="IPR012332">
    <property type="entry name" value="Autotransporter_pectin_lyase_C"/>
</dbReference>
<dbReference type="PANTHER" id="PTHR35037:SF7">
    <property type="entry name" value="AUTOTRANSPORTER"/>
    <property type="match status" value="1"/>
</dbReference>
<comment type="caution">
    <text evidence="3">The sequence shown here is derived from an EMBL/GenBank/DDBJ whole genome shotgun (WGS) entry which is preliminary data.</text>
</comment>
<evidence type="ECO:0000313" key="3">
    <source>
        <dbReference type="EMBL" id="MBC3948723.1"/>
    </source>
</evidence>
<evidence type="ECO:0000256" key="1">
    <source>
        <dbReference type="ARBA" id="ARBA00022729"/>
    </source>
</evidence>
<organism evidence="3 4">
    <name type="scientific">Pseudomonas folii</name>
    <dbReference type="NCBI Taxonomy" id="2762593"/>
    <lineage>
        <taxon>Bacteria</taxon>
        <taxon>Pseudomonadati</taxon>
        <taxon>Pseudomonadota</taxon>
        <taxon>Gammaproteobacteria</taxon>
        <taxon>Pseudomonadales</taxon>
        <taxon>Pseudomonadaceae</taxon>
        <taxon>Pseudomonas</taxon>
    </lineage>
</organism>
<dbReference type="Pfam" id="PF03212">
    <property type="entry name" value="Pertactin"/>
    <property type="match status" value="1"/>
</dbReference>
<evidence type="ECO:0000313" key="4">
    <source>
        <dbReference type="Proteomes" id="UP000651852"/>
    </source>
</evidence>
<dbReference type="InterPro" id="IPR036709">
    <property type="entry name" value="Autotransporte_beta_dom_sf"/>
</dbReference>
<keyword evidence="4" id="KW-1185">Reference proteome</keyword>
<accession>A0ABR7AUX0</accession>
<dbReference type="Gene3D" id="2.40.128.130">
    <property type="entry name" value="Autotransporter beta-domain"/>
    <property type="match status" value="1"/>
</dbReference>
<dbReference type="InterPro" id="IPR003991">
    <property type="entry name" value="Pertactin_virulence_factor"/>
</dbReference>
<dbReference type="SUPFAM" id="SSF103515">
    <property type="entry name" value="Autotransporter"/>
    <property type="match status" value="1"/>
</dbReference>
<dbReference type="Pfam" id="PF03797">
    <property type="entry name" value="Autotransporter"/>
    <property type="match status" value="1"/>
</dbReference>
<dbReference type="InterPro" id="IPR006315">
    <property type="entry name" value="OM_autotransptr_brl_dom"/>
</dbReference>
<dbReference type="SMART" id="SM00869">
    <property type="entry name" value="Autotransporter"/>
    <property type="match status" value="1"/>
</dbReference>
<dbReference type="InterPro" id="IPR051551">
    <property type="entry name" value="Autotransporter_adhesion"/>
</dbReference>
<dbReference type="PRINTS" id="PR01484">
    <property type="entry name" value="PRTACTNFAMLY"/>
</dbReference>
<sequence>MDAWASHSNLPQEQHITVNKGGVFIGGQLTQVVPVEGVVKTVDASTPVDSYHVTKGGVLNIINGGVVNSVLVMESAINVSDGVVNGGIRVDIGEATIERSVIRNETGYALRFGGSGSEGVVRSSDLSGLGMAINLGANRSLTIADSRVYGAESAENKGIGIDVVGATLSVSENSHVRGQYNGINVALALDSSGIPVQPLSTILIDSSVVEGVEGAAISFAPKEAGSDGAIADITIQNRSTLLSGNGNLLEADNLSTVNLIVDNSTLNGNLVADTTSTLNVTLQRNAQLTGNIINSDKLAINSGASWTLADSSQVNSLAMRGGRVSFGEGAHKTLTLGELSGRGTFDMRVNLDERQGDLLRVEGQATGNHGLYVKNTGAQAVDPDMQRLLLVDTDGGDAQFSLLGGRADLGVYSYELEQQGDDWFIVGSGRGITPSTQSVLALFNAAPNIWNSELSTLRSRIGEVRGHEQGGGWMRAYGSRFNASTGDGVDYRNNQSGLSLGADAPLPVSVGQLSLGLMAGYSKNDLAIGQGTSGKIGSYYVGGYGTWLLDDGYYLDAILKLNRFRNESKVAMSDGAKAKGNYESIGLGGSLEFGRNIRFDDGYFLEPYAQFSSVWVKGDSYALDNGMQARNKQTQSLLAKVGASAGRSITLKDGGVVRPYLRLAAAQEFSRDNEVKVNSTRFDNDLFGSRAEVGAGVSVSLSERLQLHADFDYMKGKQVEQPWGANVGLKFAF</sequence>
<dbReference type="Proteomes" id="UP000651852">
    <property type="component" value="Unassembled WGS sequence"/>
</dbReference>
<reference evidence="3 4" key="1">
    <citation type="submission" date="2020-08" db="EMBL/GenBank/DDBJ databases">
        <title>Putative novel bacterial strains isolated from necrotic wheat leaf tissues caused by Xanthomonas translucens.</title>
        <authorList>
            <person name="Tambong J.T."/>
        </authorList>
    </citation>
    <scope>NUCLEOTIDE SEQUENCE [LARGE SCALE GENOMIC DNA]</scope>
    <source>
        <strain evidence="3 4">DOAB 1069</strain>
    </source>
</reference>
<dbReference type="NCBIfam" id="TIGR01414">
    <property type="entry name" value="autotrans_barl"/>
    <property type="match status" value="1"/>
</dbReference>
<dbReference type="PANTHER" id="PTHR35037">
    <property type="entry name" value="C-TERMINAL REGION OF AIDA-LIKE PROTEIN"/>
    <property type="match status" value="1"/>
</dbReference>
<dbReference type="Gene3D" id="2.160.20.20">
    <property type="match status" value="1"/>
</dbReference>
<dbReference type="InterPro" id="IPR004899">
    <property type="entry name" value="Pertactin_central"/>
</dbReference>
<gene>
    <name evidence="3" type="ORF">H8S59_02940</name>
</gene>
<dbReference type="EMBL" id="JACONW010000007">
    <property type="protein sequence ID" value="MBC3948723.1"/>
    <property type="molecule type" value="Genomic_DNA"/>
</dbReference>
<protein>
    <submittedName>
        <fullName evidence="3">Autotransporter outer membrane beta-barrel domain-containing protein</fullName>
    </submittedName>
</protein>
<evidence type="ECO:0000259" key="2">
    <source>
        <dbReference type="PROSITE" id="PS51208"/>
    </source>
</evidence>
<dbReference type="InterPro" id="IPR005546">
    <property type="entry name" value="Autotransporte_beta"/>
</dbReference>
<dbReference type="SUPFAM" id="SSF51126">
    <property type="entry name" value="Pectin lyase-like"/>
    <property type="match status" value="1"/>
</dbReference>